<keyword evidence="3" id="KW-0378">Hydrolase</keyword>
<accession>A0A7W9GVV6</accession>
<dbReference type="InterPro" id="IPR032466">
    <property type="entry name" value="Metal_Hydrolase"/>
</dbReference>
<dbReference type="InterPro" id="IPR052350">
    <property type="entry name" value="Metallo-dep_Lactonases"/>
</dbReference>
<dbReference type="Gene3D" id="3.20.20.140">
    <property type="entry name" value="Metal-dependent hydrolases"/>
    <property type="match status" value="1"/>
</dbReference>
<comment type="caution">
    <text evidence="3">The sequence shown here is derived from an EMBL/GenBank/DDBJ whole genome shotgun (WGS) entry which is preliminary data.</text>
</comment>
<evidence type="ECO:0000259" key="2">
    <source>
        <dbReference type="Pfam" id="PF04909"/>
    </source>
</evidence>
<dbReference type="InterPro" id="IPR006680">
    <property type="entry name" value="Amidohydro-rel"/>
</dbReference>
<dbReference type="AlphaFoldDB" id="A0A7W9GVV6"/>
<dbReference type="Proteomes" id="UP000542813">
    <property type="component" value="Unassembled WGS sequence"/>
</dbReference>
<keyword evidence="4" id="KW-1185">Reference proteome</keyword>
<dbReference type="SUPFAM" id="SSF51556">
    <property type="entry name" value="Metallo-dependent hydrolases"/>
    <property type="match status" value="1"/>
</dbReference>
<evidence type="ECO:0000313" key="4">
    <source>
        <dbReference type="Proteomes" id="UP000542813"/>
    </source>
</evidence>
<name>A0A7W9GVV6_9ACTN</name>
<feature type="domain" description="Amidohydrolase-related" evidence="2">
    <location>
        <begin position="3"/>
        <end position="279"/>
    </location>
</feature>
<protein>
    <submittedName>
        <fullName evidence="3">L-fuconolactonase</fullName>
        <ecNumber evidence="3">3.1.1.-</ecNumber>
    </submittedName>
</protein>
<comment type="similarity">
    <text evidence="1">Belongs to the metallo-dependent hydrolases superfamily.</text>
</comment>
<sequence length="280" mass="29906">MIVDAHHHLWLDAGRGYRWLEGPAMTALRRPFWVPELRAALASSDVERTVLVESGLGREVEVEEFLAVAEKTPEIGGVVGWVDPARPDLADALARYRSLPGGRFLSGVRAHATHRPDADYFDRPEVRRGLAAVAAAGLTFDLVVRHEQLPAAARAVAALPELTFVLDHLAHLPLDGGASGLAGWRALVMPLAACPNAVAKVSGLVTLPGAGAETAAPFVAAAVELFGPNRLMLAADWPNCLRAASYRETWDFHEAALPELSAAELAAVRGGTAERVYGLR</sequence>
<dbReference type="PANTHER" id="PTHR43569">
    <property type="entry name" value="AMIDOHYDROLASE"/>
    <property type="match status" value="1"/>
</dbReference>
<evidence type="ECO:0000313" key="3">
    <source>
        <dbReference type="EMBL" id="MBB5791014.1"/>
    </source>
</evidence>
<dbReference type="GO" id="GO:0016787">
    <property type="term" value="F:hydrolase activity"/>
    <property type="evidence" value="ECO:0007669"/>
    <property type="project" value="UniProtKB-KW"/>
</dbReference>
<dbReference type="Pfam" id="PF04909">
    <property type="entry name" value="Amidohydro_2"/>
    <property type="match status" value="1"/>
</dbReference>
<gene>
    <name evidence="3" type="ORF">HD601_005589</name>
</gene>
<dbReference type="RefSeq" id="WP_184827459.1">
    <property type="nucleotide sequence ID" value="NZ_JACHMM010000001.1"/>
</dbReference>
<dbReference type="PANTHER" id="PTHR43569:SF2">
    <property type="entry name" value="AMIDOHYDROLASE-RELATED DOMAIN-CONTAINING PROTEIN"/>
    <property type="match status" value="1"/>
</dbReference>
<proteinExistence type="inferred from homology"/>
<reference evidence="3 4" key="1">
    <citation type="submission" date="2020-08" db="EMBL/GenBank/DDBJ databases">
        <title>Sequencing the genomes of 1000 actinobacteria strains.</title>
        <authorList>
            <person name="Klenk H.-P."/>
        </authorList>
    </citation>
    <scope>NUCLEOTIDE SEQUENCE [LARGE SCALE GENOMIC DNA]</scope>
    <source>
        <strain evidence="3 4">DSM 102122</strain>
    </source>
</reference>
<evidence type="ECO:0000256" key="1">
    <source>
        <dbReference type="ARBA" id="ARBA00038310"/>
    </source>
</evidence>
<dbReference type="EMBL" id="JACHMM010000001">
    <property type="protein sequence ID" value="MBB5791014.1"/>
    <property type="molecule type" value="Genomic_DNA"/>
</dbReference>
<organism evidence="3 4">
    <name type="scientific">Jiangella mangrovi</name>
    <dbReference type="NCBI Taxonomy" id="1524084"/>
    <lineage>
        <taxon>Bacteria</taxon>
        <taxon>Bacillati</taxon>
        <taxon>Actinomycetota</taxon>
        <taxon>Actinomycetes</taxon>
        <taxon>Jiangellales</taxon>
        <taxon>Jiangellaceae</taxon>
        <taxon>Jiangella</taxon>
    </lineage>
</organism>
<dbReference type="EC" id="3.1.1.-" evidence="3"/>